<evidence type="ECO:0000313" key="4">
    <source>
        <dbReference type="Proteomes" id="UP001365542"/>
    </source>
</evidence>
<dbReference type="EMBL" id="JAVHJO010000013">
    <property type="protein sequence ID" value="KAK6530133.1"/>
    <property type="molecule type" value="Genomic_DNA"/>
</dbReference>
<organism evidence="3 4">
    <name type="scientific">Orbilia ellipsospora</name>
    <dbReference type="NCBI Taxonomy" id="2528407"/>
    <lineage>
        <taxon>Eukaryota</taxon>
        <taxon>Fungi</taxon>
        <taxon>Dikarya</taxon>
        <taxon>Ascomycota</taxon>
        <taxon>Pezizomycotina</taxon>
        <taxon>Orbiliomycetes</taxon>
        <taxon>Orbiliales</taxon>
        <taxon>Orbiliaceae</taxon>
        <taxon>Orbilia</taxon>
    </lineage>
</organism>
<dbReference type="PANTHER" id="PTHR13490:SF0">
    <property type="entry name" value="SMALL RIBOSOMAL SUBUNIT PROTEIN MS35"/>
    <property type="match status" value="1"/>
</dbReference>
<dbReference type="GO" id="GO:0003735">
    <property type="term" value="F:structural constituent of ribosome"/>
    <property type="evidence" value="ECO:0007669"/>
    <property type="project" value="InterPro"/>
</dbReference>
<feature type="region of interest" description="Disordered" evidence="1">
    <location>
        <begin position="20"/>
        <end position="71"/>
    </location>
</feature>
<sequence>MALSSRRALASLRRTTGHRQCGLLVPSPNLPPRPIYPTIQRRTNSRWSNRNRDEDDDGDGDNDRFEFKRPVKPKEKRIVMSGSAQEAQRAREHFNLSPTDPVFPTVDDLFNWPKDYEDNEADLPPELEQLPLKQRRALKIPMLPKQPITSESMYQKLTMTDGELENMATSIRTRHDPRWKKHGLINLKKEDVDEEDLEGFADLADMSHKIGDGRFSESEILSIMRDDTEPQSLLIQLKEIIAETEKDMADDILRLKEHEEQVLQEEIKLRIDEGMTPEEAEHDARAIMRLPQKRTAERQSLSRDLSDEAIEITSTLWNSELKEMGEKGQSAMMRQMEHDHQWKTRPLKPTPAEAEEMWFIPGAKQESEDQSDPMIWAWNSTDMSSLAHEQMEEHREARKYARLSIYDMPRLSRFAKPFKVPNDGEVLRFRYTTHMGARHPSQNKVVMECCPDDMGLTNLQRDKLIKLCGTRYNPTRNILKFSCEMFEHQHQNKRWLSELIDKLVEEARDDTDTFEDVPFDFRHHKFKKQKSFPKEWRMPAEKLELKRLKDWRANATAAEWEQLRVYMANQASERKAAEEEKRKVKAIADLPLVQEEVMVSQPLGA</sequence>
<dbReference type="AlphaFoldDB" id="A0AAV9WZM2"/>
<dbReference type="GO" id="GO:0032543">
    <property type="term" value="P:mitochondrial translation"/>
    <property type="evidence" value="ECO:0007669"/>
    <property type="project" value="InterPro"/>
</dbReference>
<comment type="caution">
    <text evidence="3">The sequence shown here is derived from an EMBL/GenBank/DDBJ whole genome shotgun (WGS) entry which is preliminary data.</text>
</comment>
<name>A0AAV9WZM2_9PEZI</name>
<evidence type="ECO:0000256" key="1">
    <source>
        <dbReference type="SAM" id="MobiDB-lite"/>
    </source>
</evidence>
<protein>
    <submittedName>
        <fullName evidence="3">37S ribosomal protein S24, mitochondrial</fullName>
    </submittedName>
</protein>
<gene>
    <name evidence="3" type="primary">RSM24</name>
    <name evidence="3" type="ORF">TWF694_003502</name>
</gene>
<feature type="compositionally biased region" description="Basic and acidic residues" evidence="1">
    <location>
        <begin position="61"/>
        <end position="71"/>
    </location>
</feature>
<evidence type="ECO:0000259" key="2">
    <source>
        <dbReference type="Pfam" id="PF10213"/>
    </source>
</evidence>
<feature type="domain" description="Small ribosomal subunit protein mS35 mitochondrial conserved" evidence="2">
    <location>
        <begin position="417"/>
        <end position="536"/>
    </location>
</feature>
<proteinExistence type="predicted"/>
<dbReference type="GO" id="GO:0005763">
    <property type="term" value="C:mitochondrial small ribosomal subunit"/>
    <property type="evidence" value="ECO:0007669"/>
    <property type="project" value="TreeGrafter"/>
</dbReference>
<evidence type="ECO:0000313" key="3">
    <source>
        <dbReference type="EMBL" id="KAK6530133.1"/>
    </source>
</evidence>
<dbReference type="InterPro" id="IPR019349">
    <property type="entry name" value="Ribosomal_mS35_mit"/>
</dbReference>
<dbReference type="PANTHER" id="PTHR13490">
    <property type="entry name" value="MITOCHONDRIAL 28S RIBOSOMAL PROTEIN S28"/>
    <property type="match status" value="1"/>
</dbReference>
<reference evidence="3 4" key="1">
    <citation type="submission" date="2019-10" db="EMBL/GenBank/DDBJ databases">
        <authorList>
            <person name="Palmer J.M."/>
        </authorList>
    </citation>
    <scope>NUCLEOTIDE SEQUENCE [LARGE SCALE GENOMIC DNA]</scope>
    <source>
        <strain evidence="3 4">TWF694</strain>
    </source>
</reference>
<keyword evidence="4" id="KW-1185">Reference proteome</keyword>
<accession>A0AAV9WZM2</accession>
<dbReference type="Pfam" id="PF10213">
    <property type="entry name" value="MRP-S28"/>
    <property type="match status" value="1"/>
</dbReference>
<keyword evidence="3" id="KW-0689">Ribosomal protein</keyword>
<keyword evidence="3" id="KW-0687">Ribonucleoprotein</keyword>
<dbReference type="Proteomes" id="UP001365542">
    <property type="component" value="Unassembled WGS sequence"/>
</dbReference>
<dbReference type="InterPro" id="IPR039848">
    <property type="entry name" value="Ribosomal_mS35_mt"/>
</dbReference>